<evidence type="ECO:0000313" key="2">
    <source>
        <dbReference type="Proteomes" id="UP000504637"/>
    </source>
</evidence>
<dbReference type="GeneID" id="54356768"/>
<reference evidence="3" key="2">
    <citation type="submission" date="2020-04" db="EMBL/GenBank/DDBJ databases">
        <authorList>
            <consortium name="NCBI Genome Project"/>
        </authorList>
    </citation>
    <scope>NUCLEOTIDE SEQUENCE</scope>
    <source>
        <strain evidence="3">CBS 342.82</strain>
    </source>
</reference>
<evidence type="ECO:0000256" key="1">
    <source>
        <dbReference type="SAM" id="MobiDB-lite"/>
    </source>
</evidence>
<reference evidence="3" key="3">
    <citation type="submission" date="2025-08" db="UniProtKB">
        <authorList>
            <consortium name="RefSeq"/>
        </authorList>
    </citation>
    <scope>IDENTIFICATION</scope>
    <source>
        <strain evidence="3">CBS 342.82</strain>
    </source>
</reference>
<proteinExistence type="predicted"/>
<organism evidence="3">
    <name type="scientific">Dissoconium aciculare CBS 342.82</name>
    <dbReference type="NCBI Taxonomy" id="1314786"/>
    <lineage>
        <taxon>Eukaryota</taxon>
        <taxon>Fungi</taxon>
        <taxon>Dikarya</taxon>
        <taxon>Ascomycota</taxon>
        <taxon>Pezizomycotina</taxon>
        <taxon>Dothideomycetes</taxon>
        <taxon>Dothideomycetidae</taxon>
        <taxon>Mycosphaerellales</taxon>
        <taxon>Dissoconiaceae</taxon>
        <taxon>Dissoconium</taxon>
    </lineage>
</organism>
<dbReference type="AlphaFoldDB" id="A0A6J3MF50"/>
<gene>
    <name evidence="3" type="ORF">K489DRAFT_121458</name>
</gene>
<dbReference type="Proteomes" id="UP000504637">
    <property type="component" value="Unplaced"/>
</dbReference>
<sequence>MRTQSPKKTSPIPRGANSHHRPLYPHPCVWNIRIEKERGGWIARVRTASPRANPESPQIDSKITKNRKKIPSSFPESLNRILNHLLHVPFLPEEYPGDPVNAIIIIIIIVIDAPCILLLSPPPNGRKNPVVYCPFFIIQIFKSKSLPRAERLLYRIIILRPRLSREGQQKGGIKKEKKKSLVAKGR</sequence>
<evidence type="ECO:0000313" key="3">
    <source>
        <dbReference type="RefSeq" id="XP_033463672.1"/>
    </source>
</evidence>
<dbReference type="RefSeq" id="XP_033463672.1">
    <property type="nucleotide sequence ID" value="XM_033598969.1"/>
</dbReference>
<accession>A0A6J3MF50</accession>
<reference evidence="3" key="1">
    <citation type="submission" date="2020-01" db="EMBL/GenBank/DDBJ databases">
        <authorList>
            <consortium name="DOE Joint Genome Institute"/>
            <person name="Haridas S."/>
            <person name="Albert R."/>
            <person name="Binder M."/>
            <person name="Bloem J."/>
            <person name="Labutti K."/>
            <person name="Salamov A."/>
            <person name="Andreopoulos B."/>
            <person name="Baker S.E."/>
            <person name="Barry K."/>
            <person name="Bills G."/>
            <person name="Bluhm B.H."/>
            <person name="Cannon C."/>
            <person name="Castanera R."/>
            <person name="Culley D.E."/>
            <person name="Daum C."/>
            <person name="Ezra D."/>
            <person name="Gonzalez J.B."/>
            <person name="Henrissat B."/>
            <person name="Kuo A."/>
            <person name="Liang C."/>
            <person name="Lipzen A."/>
            <person name="Lutzoni F."/>
            <person name="Magnuson J."/>
            <person name="Mondo S."/>
            <person name="Nolan M."/>
            <person name="Ohm R."/>
            <person name="Pangilinan J."/>
            <person name="Park H.-J."/>
            <person name="Ramirez L."/>
            <person name="Alfaro M."/>
            <person name="Sun H."/>
            <person name="Tritt A."/>
            <person name="Yoshinaga Y."/>
            <person name="Zwiers L.-H."/>
            <person name="Turgeon B.G."/>
            <person name="Goodwin S.B."/>
            <person name="Spatafora J.W."/>
            <person name="Crous P.W."/>
            <person name="Grigoriev I.V."/>
        </authorList>
    </citation>
    <scope>NUCLEOTIDE SEQUENCE</scope>
    <source>
        <strain evidence="3">CBS 342.82</strain>
    </source>
</reference>
<protein>
    <submittedName>
        <fullName evidence="3">Uncharacterized protein</fullName>
    </submittedName>
</protein>
<name>A0A6J3MF50_9PEZI</name>
<keyword evidence="2" id="KW-1185">Reference proteome</keyword>
<feature type="region of interest" description="Disordered" evidence="1">
    <location>
        <begin position="1"/>
        <end position="20"/>
    </location>
</feature>